<dbReference type="EMBL" id="LAZR01052640">
    <property type="protein sequence ID" value="KKK82510.1"/>
    <property type="molecule type" value="Genomic_DNA"/>
</dbReference>
<comment type="pathway">
    <text evidence="1">Sulfur metabolism; hydrogen sulfide biosynthesis; sulfite from sulfate: step 1/3.</text>
</comment>
<dbReference type="AlphaFoldDB" id="A0A0F8Z964"/>
<dbReference type="SUPFAM" id="SSF88697">
    <property type="entry name" value="PUA domain-like"/>
    <property type="match status" value="1"/>
</dbReference>
<dbReference type="PANTHER" id="PTHR43509:SF1">
    <property type="entry name" value="SULFATE ADENYLYLTRANSFERASE"/>
    <property type="match status" value="1"/>
</dbReference>
<evidence type="ECO:0000313" key="4">
    <source>
        <dbReference type="EMBL" id="KKK82510.1"/>
    </source>
</evidence>
<accession>A0A0F8Z964</accession>
<reference evidence="4" key="1">
    <citation type="journal article" date="2015" name="Nature">
        <title>Complex archaea that bridge the gap between prokaryotes and eukaryotes.</title>
        <authorList>
            <person name="Spang A."/>
            <person name="Saw J.H."/>
            <person name="Jorgensen S.L."/>
            <person name="Zaremba-Niedzwiedzka K."/>
            <person name="Martijn J."/>
            <person name="Lind A.E."/>
            <person name="van Eijk R."/>
            <person name="Schleper C."/>
            <person name="Guy L."/>
            <person name="Ettema T.J."/>
        </authorList>
    </citation>
    <scope>NUCLEOTIDE SEQUENCE</scope>
</reference>
<protein>
    <recommendedName>
        <fullName evidence="5">Sulfate adenylyltransferase</fullName>
    </recommendedName>
</protein>
<dbReference type="GO" id="GO:0004781">
    <property type="term" value="F:sulfate adenylyltransferase (ATP) activity"/>
    <property type="evidence" value="ECO:0007669"/>
    <property type="project" value="InterPro"/>
</dbReference>
<proteinExistence type="predicted"/>
<feature type="non-terminal residue" evidence="4">
    <location>
        <position position="236"/>
    </location>
</feature>
<dbReference type="SUPFAM" id="SSF52374">
    <property type="entry name" value="Nucleotidylyl transferase"/>
    <property type="match status" value="1"/>
</dbReference>
<name>A0A0F8Z964_9ZZZZ</name>
<feature type="domain" description="ATP-sulfurylase PUA-like" evidence="3">
    <location>
        <begin position="2"/>
        <end position="159"/>
    </location>
</feature>
<dbReference type="Pfam" id="PF01747">
    <property type="entry name" value="ATP-sulfurylase"/>
    <property type="match status" value="1"/>
</dbReference>
<organism evidence="4">
    <name type="scientific">marine sediment metagenome</name>
    <dbReference type="NCBI Taxonomy" id="412755"/>
    <lineage>
        <taxon>unclassified sequences</taxon>
        <taxon>metagenomes</taxon>
        <taxon>ecological metagenomes</taxon>
    </lineage>
</organism>
<feature type="domain" description="Sulphate adenylyltransferase catalytic" evidence="2">
    <location>
        <begin position="168"/>
        <end position="235"/>
    </location>
</feature>
<dbReference type="InterPro" id="IPR025980">
    <property type="entry name" value="ATP-Sase_PUA-like_dom"/>
</dbReference>
<dbReference type="InterPro" id="IPR024951">
    <property type="entry name" value="Sulfurylase_cat_dom"/>
</dbReference>
<evidence type="ECO:0000259" key="2">
    <source>
        <dbReference type="Pfam" id="PF01747"/>
    </source>
</evidence>
<evidence type="ECO:0000259" key="3">
    <source>
        <dbReference type="Pfam" id="PF14306"/>
    </source>
</evidence>
<dbReference type="InterPro" id="IPR015947">
    <property type="entry name" value="PUA-like_sf"/>
</dbReference>
<evidence type="ECO:0008006" key="5">
    <source>
        <dbReference type="Google" id="ProtNLM"/>
    </source>
</evidence>
<evidence type="ECO:0000256" key="1">
    <source>
        <dbReference type="ARBA" id="ARBA00005048"/>
    </source>
</evidence>
<dbReference type="PANTHER" id="PTHR43509">
    <property type="match status" value="1"/>
</dbReference>
<dbReference type="InterPro" id="IPR014729">
    <property type="entry name" value="Rossmann-like_a/b/a_fold"/>
</dbReference>
<sequence>MIKPHGGTLINKELPRIEKERIMGEINEYKKIIVKAETLKVIKNICFGVFSPLEGFINENDYHYVLDTMYLENNIAWPFPITLDVSEKEIKSIEIDEKIILTNSSATPIALMSVETIFDYDKKQYAEKTYGTLDQNHPGVNSVFNYKEKLLGGEIFLINEPKSTFPDLDLKPIETRVLFKEKGWDKVVAFQTRNPPHIGHEYVQKAGLTYVDGLFINPVIGKKKIGDFLDEVIINA</sequence>
<dbReference type="Gene3D" id="3.10.400.10">
    <property type="entry name" value="Sulfate adenylyltransferase"/>
    <property type="match status" value="1"/>
</dbReference>
<dbReference type="Pfam" id="PF14306">
    <property type="entry name" value="PUA_2"/>
    <property type="match status" value="1"/>
</dbReference>
<gene>
    <name evidence="4" type="ORF">LCGC14_2802660</name>
</gene>
<comment type="caution">
    <text evidence="4">The sequence shown here is derived from an EMBL/GenBank/DDBJ whole genome shotgun (WGS) entry which is preliminary data.</text>
</comment>
<dbReference type="Gene3D" id="3.40.50.620">
    <property type="entry name" value="HUPs"/>
    <property type="match status" value="1"/>
</dbReference>